<comment type="caution">
    <text evidence="8">The sequence shown here is derived from an EMBL/GenBank/DDBJ whole genome shotgun (WGS) entry which is preliminary data.</text>
</comment>
<comment type="caution">
    <text evidence="5">Lacks conserved residue(s) required for the propagation of feature annotation.</text>
</comment>
<dbReference type="CDD" id="cd00111">
    <property type="entry name" value="Trefoil"/>
    <property type="match status" value="1"/>
</dbReference>
<gene>
    <name evidence="8" type="ORF">MNOR_LOCUS31515</name>
</gene>
<dbReference type="PROSITE" id="PS51448">
    <property type="entry name" value="P_TREFOIL_2"/>
    <property type="match status" value="1"/>
</dbReference>
<dbReference type="GO" id="GO:0004558">
    <property type="term" value="F:alpha-1,4-glucosidase activity"/>
    <property type="evidence" value="ECO:0007669"/>
    <property type="project" value="TreeGrafter"/>
</dbReference>
<evidence type="ECO:0000256" key="4">
    <source>
        <dbReference type="ARBA" id="ARBA00023157"/>
    </source>
</evidence>
<dbReference type="Gene3D" id="3.20.20.80">
    <property type="entry name" value="Glycosidases"/>
    <property type="match status" value="1"/>
</dbReference>
<keyword evidence="6" id="KW-0326">Glycosidase</keyword>
<dbReference type="SUPFAM" id="SSF57492">
    <property type="entry name" value="Trefoil"/>
    <property type="match status" value="1"/>
</dbReference>
<dbReference type="Gene3D" id="2.60.40.1760">
    <property type="entry name" value="glycosyl hydrolase (family 31)"/>
    <property type="match status" value="1"/>
</dbReference>
<dbReference type="AlphaFoldDB" id="A0AAV2S348"/>
<dbReference type="GO" id="GO:0005975">
    <property type="term" value="P:carbohydrate metabolic process"/>
    <property type="evidence" value="ECO:0007669"/>
    <property type="project" value="InterPro"/>
</dbReference>
<evidence type="ECO:0000313" key="8">
    <source>
        <dbReference type="EMBL" id="CAL4155464.1"/>
    </source>
</evidence>
<dbReference type="PROSITE" id="PS00025">
    <property type="entry name" value="P_TREFOIL_1"/>
    <property type="match status" value="1"/>
</dbReference>
<evidence type="ECO:0000256" key="6">
    <source>
        <dbReference type="RuleBase" id="RU361185"/>
    </source>
</evidence>
<evidence type="ECO:0000256" key="1">
    <source>
        <dbReference type="ARBA" id="ARBA00004308"/>
    </source>
</evidence>
<dbReference type="InterPro" id="IPR011013">
    <property type="entry name" value="Gal_mutarotase_sf_dom"/>
</dbReference>
<sequence length="833" mass="95712">MTLLQSYLKNPDMCLYSENIDNRHTVKQTNRHVPRQASANGRGDLIFFLNVSGFHVFGVLGQNCCMKPGAFVLKMRKTKVYPPLTPSAPGHVLRITEFLNIKFCNISKILIFIVSCSEVCPDGWTHNVWERLLIYEEIPQSDPVCEDVPLSERFDCMPQDGTADDCAARGCCWETLKEVPPRERPYPGRQVHPKPVDSGAPLNVPYCYYPHNYQGYFFTNFTETDYGLVGYMQRNKPASPYHQDVLILRMDVYFETETRIRVRITDPLNSRWESPLPVVPLMKTRTQKSRLHYKFKVLENMGAFKILRKRSEVPIFDTISAAPLQYADQFIELSSRLPSDYIYGLGEHLDGLLLDTYWTKRVMWNLDQIPEPGKYIYGDLLFFLLCDLAFSPYIIFDLKSDLLVILQPTPAVTFRTTGGIIDLFVFLGPTPNEVISQYTEIIGRPFLPPYWSLGYHQCRYQYGSLNETRKVWQRTRNAGIPFDTQWNDLDYMSTAKDFTYDHEKFSGLPEFVKELHEVGMHYIPIIDPGISAAEHKDTYLPWDEGIKLGVFVRNISDQPFIGKVWNPVATVWPDFTHRYATYYWTKQIGRYHAEVPIDGAWIDMNEPSNFWSGESNGCPDTNLDNPPYLPAVHGGVLYYHTICMSAKHFLGYHYNIHNLYGFTETISTNLALSIVRNKRPFVISRSTFPGQGHFGGHWTGDVMSDWFNLWQSIPVILEHSVYSVESFTEMNSKTIKPNLTLFWVKLSLYIFEGFKNVGDHMARNLIPTPGDLDVTGSKYLGNGFLFLSLLYSVICSVFMSPQPLAGPMCFNYNVQNTCSTELCTEWGPFVILP</sequence>
<dbReference type="CDD" id="cd06602">
    <property type="entry name" value="GH31_MGAM_SI_GAA"/>
    <property type="match status" value="1"/>
</dbReference>
<reference evidence="8 9" key="1">
    <citation type="submission" date="2024-05" db="EMBL/GenBank/DDBJ databases">
        <authorList>
            <person name="Wallberg A."/>
        </authorList>
    </citation>
    <scope>NUCLEOTIDE SEQUENCE [LARGE SCALE GENOMIC DNA]</scope>
</reference>
<dbReference type="CDD" id="cd14752">
    <property type="entry name" value="GH31_N"/>
    <property type="match status" value="1"/>
</dbReference>
<evidence type="ECO:0000313" key="9">
    <source>
        <dbReference type="Proteomes" id="UP001497623"/>
    </source>
</evidence>
<dbReference type="PANTHER" id="PTHR22762">
    <property type="entry name" value="ALPHA-GLUCOSIDASE"/>
    <property type="match status" value="1"/>
</dbReference>
<dbReference type="PANTHER" id="PTHR22762:SF131">
    <property type="entry name" value="GLYCOSIDE HYDROLASE FAMILY 31 N-TERMINAL DOMAIN-CONTAINING PROTEIN"/>
    <property type="match status" value="1"/>
</dbReference>
<comment type="subcellular location">
    <subcellularLocation>
        <location evidence="1">Endomembrane system</location>
    </subcellularLocation>
</comment>
<dbReference type="InterPro" id="IPR044913">
    <property type="entry name" value="P_trefoil_dom_sf"/>
</dbReference>
<evidence type="ECO:0000259" key="7">
    <source>
        <dbReference type="PROSITE" id="PS51448"/>
    </source>
</evidence>
<feature type="domain" description="P-type" evidence="7">
    <location>
        <begin position="143"/>
        <end position="211"/>
    </location>
</feature>
<proteinExistence type="inferred from homology"/>
<accession>A0AAV2S348</accession>
<protein>
    <recommendedName>
        <fullName evidence="7">P-type domain-containing protein</fullName>
    </recommendedName>
</protein>
<dbReference type="InterPro" id="IPR017853">
    <property type="entry name" value="GH"/>
</dbReference>
<dbReference type="EMBL" id="CAXKWB010040711">
    <property type="protein sequence ID" value="CAL4155464.1"/>
    <property type="molecule type" value="Genomic_DNA"/>
</dbReference>
<evidence type="ECO:0000256" key="5">
    <source>
        <dbReference type="PROSITE-ProRule" id="PRU00779"/>
    </source>
</evidence>
<evidence type="ECO:0000256" key="3">
    <source>
        <dbReference type="ARBA" id="ARBA00023136"/>
    </source>
</evidence>
<dbReference type="InterPro" id="IPR017957">
    <property type="entry name" value="P_trefoil_CS"/>
</dbReference>
<keyword evidence="6" id="KW-0378">Hydrolase</keyword>
<dbReference type="InterPro" id="IPR000519">
    <property type="entry name" value="P_trefoil_dom"/>
</dbReference>
<dbReference type="SUPFAM" id="SSF74650">
    <property type="entry name" value="Galactose mutarotase-like"/>
    <property type="match status" value="1"/>
</dbReference>
<dbReference type="SMART" id="SM00018">
    <property type="entry name" value="PD"/>
    <property type="match status" value="1"/>
</dbReference>
<dbReference type="SUPFAM" id="SSF51445">
    <property type="entry name" value="(Trans)glycosidases"/>
    <property type="match status" value="1"/>
</dbReference>
<dbReference type="Proteomes" id="UP001497623">
    <property type="component" value="Unassembled WGS sequence"/>
</dbReference>
<feature type="non-terminal residue" evidence="8">
    <location>
        <position position="833"/>
    </location>
</feature>
<dbReference type="Pfam" id="PF00088">
    <property type="entry name" value="Trefoil"/>
    <property type="match status" value="1"/>
</dbReference>
<dbReference type="Pfam" id="PF01055">
    <property type="entry name" value="Glyco_hydro_31_2nd"/>
    <property type="match status" value="1"/>
</dbReference>
<keyword evidence="4 5" id="KW-1015">Disulfide bond</keyword>
<keyword evidence="3" id="KW-0472">Membrane</keyword>
<evidence type="ECO:0000256" key="2">
    <source>
        <dbReference type="ARBA" id="ARBA00007806"/>
    </source>
</evidence>
<dbReference type="InterPro" id="IPR000322">
    <property type="entry name" value="Glyco_hydro_31_TIM"/>
</dbReference>
<organism evidence="8 9">
    <name type="scientific">Meganyctiphanes norvegica</name>
    <name type="common">Northern krill</name>
    <name type="synonym">Thysanopoda norvegica</name>
    <dbReference type="NCBI Taxonomy" id="48144"/>
    <lineage>
        <taxon>Eukaryota</taxon>
        <taxon>Metazoa</taxon>
        <taxon>Ecdysozoa</taxon>
        <taxon>Arthropoda</taxon>
        <taxon>Crustacea</taxon>
        <taxon>Multicrustacea</taxon>
        <taxon>Malacostraca</taxon>
        <taxon>Eumalacostraca</taxon>
        <taxon>Eucarida</taxon>
        <taxon>Euphausiacea</taxon>
        <taxon>Euphausiidae</taxon>
        <taxon>Meganyctiphanes</taxon>
    </lineage>
</organism>
<comment type="similarity">
    <text evidence="2 6">Belongs to the glycosyl hydrolase 31 family.</text>
</comment>
<keyword evidence="9" id="KW-1185">Reference proteome</keyword>
<dbReference type="GO" id="GO:0030246">
    <property type="term" value="F:carbohydrate binding"/>
    <property type="evidence" value="ECO:0007669"/>
    <property type="project" value="InterPro"/>
</dbReference>
<name>A0AAV2S348_MEGNR</name>
<dbReference type="Gene3D" id="4.10.110.10">
    <property type="entry name" value="Spasmolytic Protein, domain 1"/>
    <property type="match status" value="1"/>
</dbReference>
<feature type="disulfide bond" evidence="5">
    <location>
        <begin position="156"/>
        <end position="171"/>
    </location>
</feature>
<dbReference type="GO" id="GO:0012505">
    <property type="term" value="C:endomembrane system"/>
    <property type="evidence" value="ECO:0007669"/>
    <property type="project" value="UniProtKB-SubCell"/>
</dbReference>